<proteinExistence type="inferred from homology"/>
<accession>D6WK51</accession>
<dbReference type="InterPro" id="IPR018630">
    <property type="entry name" value="Zwilch"/>
</dbReference>
<keyword evidence="8 9" id="KW-0137">Centromere</keyword>
<evidence type="ECO:0000256" key="8">
    <source>
        <dbReference type="ARBA" id="ARBA00023328"/>
    </source>
</evidence>
<comment type="similarity">
    <text evidence="2 9">Belongs to the ZWILCH family.</text>
</comment>
<evidence type="ECO:0000256" key="5">
    <source>
        <dbReference type="ARBA" id="ARBA00022776"/>
    </source>
</evidence>
<dbReference type="Gene3D" id="1.10.287.1880">
    <property type="match status" value="1"/>
</dbReference>
<reference evidence="10 11" key="2">
    <citation type="journal article" date="2010" name="Nucleic Acids Res.">
        <title>BeetleBase in 2010: revisions to provide comprehensive genomic information for Tribolium castaneum.</title>
        <authorList>
            <person name="Kim H.S."/>
            <person name="Murphy T."/>
            <person name="Xia J."/>
            <person name="Caragea D."/>
            <person name="Park Y."/>
            <person name="Beeman R.W."/>
            <person name="Lorenzen M.D."/>
            <person name="Butcher S."/>
            <person name="Manak J.R."/>
            <person name="Brown S.J."/>
        </authorList>
    </citation>
    <scope>GENOME REANNOTATION</scope>
    <source>
        <strain evidence="10 11">Georgia GA2</strain>
    </source>
</reference>
<name>D6WK51_TRICA</name>
<gene>
    <name evidence="10" type="primary">AUGUSTUS-3.0.2_14814</name>
    <name evidence="10" type="ORF">TcasGA2_TC014814</name>
</gene>
<evidence type="ECO:0000313" key="11">
    <source>
        <dbReference type="Proteomes" id="UP000007266"/>
    </source>
</evidence>
<sequence length="588" mass="66682">MSVKVITTKQPSYLEALLQENCNLKLVYHDKKAESAHVIASGDESNIPDVSELDLTGHPLQVDLGGDDVIENGISEKPANWSSQEASQFPLTFSEGRTFINKQLRLGSPNESIYCICDGSDEEKTVGLGVVVAPHKNIRTLVRILPCCEENSEQTSLEHLQNEFLKLLGDYNADVKICIKKTYNLFGYNLKNCHALQNAECNGNITLDVLTVEKSKFYKSNHVSKMNFQVIIGHNNSRIRRLFEELCLVQSYIAVIQNNQQLNANTIINCEDGMDYSDITSKIVDLLRVQEIYSERPSFNKLDLENLRETSIFDKLWDILKHCKSVGDLHDCFQLFFEELEVVEARVGILEGCNDSTVAELVKGILDDRVVVTTLSLPQCLEFLIDLGLVKLKNDYLAIITSFPQIARDGLLKMWSDFKGEDCVNIIPKRKSRVTINSKSVISDMTSSKLKLFFLDSLHKVSELMLLYRDNLPVSDENFDAFCRAVCDKFIDRFERVIVWIDLKQLRLCQVSGVPSIGERQFLQNNSPSAFAVKMNSVVNREEITAVYHFSDFLILPPCVYDNYEVSCEKDSGKMLYVTQLLSYNDCC</sequence>
<dbReference type="KEGG" id="tca:103313218"/>
<evidence type="ECO:0000256" key="4">
    <source>
        <dbReference type="ARBA" id="ARBA00022618"/>
    </source>
</evidence>
<dbReference type="GO" id="GO:0007094">
    <property type="term" value="P:mitotic spindle assembly checkpoint signaling"/>
    <property type="evidence" value="ECO:0000318"/>
    <property type="project" value="GO_Central"/>
</dbReference>
<dbReference type="InParanoid" id="D6WK51"/>
<comment type="subunit">
    <text evidence="9">Component of the RZZ complex.</text>
</comment>
<dbReference type="AlphaFoldDB" id="D6WK51"/>
<dbReference type="PANTHER" id="PTHR15995:SF1">
    <property type="entry name" value="PROTEIN ZWILCH HOMOLOG"/>
    <property type="match status" value="1"/>
</dbReference>
<evidence type="ECO:0000256" key="3">
    <source>
        <dbReference type="ARBA" id="ARBA00022454"/>
    </source>
</evidence>
<keyword evidence="11" id="KW-1185">Reference proteome</keyword>
<reference evidence="10 11" key="1">
    <citation type="journal article" date="2008" name="Nature">
        <title>The genome of the model beetle and pest Tribolium castaneum.</title>
        <authorList>
            <consortium name="Tribolium Genome Sequencing Consortium"/>
            <person name="Richards S."/>
            <person name="Gibbs R.A."/>
            <person name="Weinstock G.M."/>
            <person name="Brown S.J."/>
            <person name="Denell R."/>
            <person name="Beeman R.W."/>
            <person name="Gibbs R."/>
            <person name="Beeman R.W."/>
            <person name="Brown S.J."/>
            <person name="Bucher G."/>
            <person name="Friedrich M."/>
            <person name="Grimmelikhuijzen C.J."/>
            <person name="Klingler M."/>
            <person name="Lorenzen M."/>
            <person name="Richards S."/>
            <person name="Roth S."/>
            <person name="Schroder R."/>
            <person name="Tautz D."/>
            <person name="Zdobnov E.M."/>
            <person name="Muzny D."/>
            <person name="Gibbs R.A."/>
            <person name="Weinstock G.M."/>
            <person name="Attaway T."/>
            <person name="Bell S."/>
            <person name="Buhay C.J."/>
            <person name="Chandrabose M.N."/>
            <person name="Chavez D."/>
            <person name="Clerk-Blankenburg K.P."/>
            <person name="Cree A."/>
            <person name="Dao M."/>
            <person name="Davis C."/>
            <person name="Chacko J."/>
            <person name="Dinh H."/>
            <person name="Dugan-Rocha S."/>
            <person name="Fowler G."/>
            <person name="Garner T.T."/>
            <person name="Garnes J."/>
            <person name="Gnirke A."/>
            <person name="Hawes A."/>
            <person name="Hernandez J."/>
            <person name="Hines S."/>
            <person name="Holder M."/>
            <person name="Hume J."/>
            <person name="Jhangiani S.N."/>
            <person name="Joshi V."/>
            <person name="Khan Z.M."/>
            <person name="Jackson L."/>
            <person name="Kovar C."/>
            <person name="Kowis A."/>
            <person name="Lee S."/>
            <person name="Lewis L.R."/>
            <person name="Margolis J."/>
            <person name="Morgan M."/>
            <person name="Nazareth L.V."/>
            <person name="Nguyen N."/>
            <person name="Okwuonu G."/>
            <person name="Parker D."/>
            <person name="Richards S."/>
            <person name="Ruiz S.J."/>
            <person name="Santibanez J."/>
            <person name="Savard J."/>
            <person name="Scherer S.E."/>
            <person name="Schneider B."/>
            <person name="Sodergren E."/>
            <person name="Tautz D."/>
            <person name="Vattahil S."/>
            <person name="Villasana D."/>
            <person name="White C.S."/>
            <person name="Wright R."/>
            <person name="Park Y."/>
            <person name="Beeman R.W."/>
            <person name="Lord J."/>
            <person name="Oppert B."/>
            <person name="Lorenzen M."/>
            <person name="Brown S."/>
            <person name="Wang L."/>
            <person name="Savard J."/>
            <person name="Tautz D."/>
            <person name="Richards S."/>
            <person name="Weinstock G."/>
            <person name="Gibbs R.A."/>
            <person name="Liu Y."/>
            <person name="Worley K."/>
            <person name="Weinstock G."/>
            <person name="Elsik C.G."/>
            <person name="Reese J.T."/>
            <person name="Elhaik E."/>
            <person name="Landan G."/>
            <person name="Graur D."/>
            <person name="Arensburger P."/>
            <person name="Atkinson P."/>
            <person name="Beeman R.W."/>
            <person name="Beidler J."/>
            <person name="Brown S.J."/>
            <person name="Demuth J.P."/>
            <person name="Drury D.W."/>
            <person name="Du Y.Z."/>
            <person name="Fujiwara H."/>
            <person name="Lorenzen M."/>
            <person name="Maselli V."/>
            <person name="Osanai M."/>
            <person name="Park Y."/>
            <person name="Robertson H.M."/>
            <person name="Tu Z."/>
            <person name="Wang J.J."/>
            <person name="Wang S."/>
            <person name="Richards S."/>
            <person name="Song H."/>
            <person name="Zhang L."/>
            <person name="Sodergren E."/>
            <person name="Werner D."/>
            <person name="Stanke M."/>
            <person name="Morgenstern B."/>
            <person name="Solovyev V."/>
            <person name="Kosarev P."/>
            <person name="Brown G."/>
            <person name="Chen H.C."/>
            <person name="Ermolaeva O."/>
            <person name="Hlavina W."/>
            <person name="Kapustin Y."/>
            <person name="Kiryutin B."/>
            <person name="Kitts P."/>
            <person name="Maglott D."/>
            <person name="Pruitt K."/>
            <person name="Sapojnikov V."/>
            <person name="Souvorov A."/>
            <person name="Mackey A.J."/>
            <person name="Waterhouse R.M."/>
            <person name="Wyder S."/>
            <person name="Zdobnov E.M."/>
            <person name="Zdobnov E.M."/>
            <person name="Wyder S."/>
            <person name="Kriventseva E.V."/>
            <person name="Kadowaki T."/>
            <person name="Bork P."/>
            <person name="Aranda M."/>
            <person name="Bao R."/>
            <person name="Beermann A."/>
            <person name="Berns N."/>
            <person name="Bolognesi R."/>
            <person name="Bonneton F."/>
            <person name="Bopp D."/>
            <person name="Brown S.J."/>
            <person name="Bucher G."/>
            <person name="Butts T."/>
            <person name="Chaumot A."/>
            <person name="Denell R.E."/>
            <person name="Ferrier D.E."/>
            <person name="Friedrich M."/>
            <person name="Gordon C.M."/>
            <person name="Jindra M."/>
            <person name="Klingler M."/>
            <person name="Lan Q."/>
            <person name="Lattorff H.M."/>
            <person name="Laudet V."/>
            <person name="von Levetsow C."/>
            <person name="Liu Z."/>
            <person name="Lutz R."/>
            <person name="Lynch J.A."/>
            <person name="da Fonseca R.N."/>
            <person name="Posnien N."/>
            <person name="Reuter R."/>
            <person name="Roth S."/>
            <person name="Savard J."/>
            <person name="Schinko J.B."/>
            <person name="Schmitt C."/>
            <person name="Schoppmeier M."/>
            <person name="Schroder R."/>
            <person name="Shippy T.D."/>
            <person name="Simonnet F."/>
            <person name="Marques-Souza H."/>
            <person name="Tautz D."/>
            <person name="Tomoyasu Y."/>
            <person name="Trauner J."/>
            <person name="Van der Zee M."/>
            <person name="Vervoort M."/>
            <person name="Wittkopp N."/>
            <person name="Wimmer E.A."/>
            <person name="Yang X."/>
            <person name="Jones A.K."/>
            <person name="Sattelle D.B."/>
            <person name="Ebert P.R."/>
            <person name="Nelson D."/>
            <person name="Scott J.G."/>
            <person name="Beeman R.W."/>
            <person name="Muthukrishnan S."/>
            <person name="Kramer K.J."/>
            <person name="Arakane Y."/>
            <person name="Beeman R.W."/>
            <person name="Zhu Q."/>
            <person name="Hogenkamp D."/>
            <person name="Dixit R."/>
            <person name="Oppert B."/>
            <person name="Jiang H."/>
            <person name="Zou Z."/>
            <person name="Marshall J."/>
            <person name="Elpidina E."/>
            <person name="Vinokurov K."/>
            <person name="Oppert C."/>
            <person name="Zou Z."/>
            <person name="Evans J."/>
            <person name="Lu Z."/>
            <person name="Zhao P."/>
            <person name="Sumathipala N."/>
            <person name="Altincicek B."/>
            <person name="Vilcinskas A."/>
            <person name="Williams M."/>
            <person name="Hultmark D."/>
            <person name="Hetru C."/>
            <person name="Jiang H."/>
            <person name="Grimmelikhuijzen C.J."/>
            <person name="Hauser F."/>
            <person name="Cazzamali G."/>
            <person name="Williamson M."/>
            <person name="Park Y."/>
            <person name="Li B."/>
            <person name="Tanaka Y."/>
            <person name="Predel R."/>
            <person name="Neupert S."/>
            <person name="Schachtner J."/>
            <person name="Verleyen P."/>
            <person name="Raible F."/>
            <person name="Bork P."/>
            <person name="Friedrich M."/>
            <person name="Walden K.K."/>
            <person name="Robertson H.M."/>
            <person name="Angeli S."/>
            <person name="Foret S."/>
            <person name="Bucher G."/>
            <person name="Schuetz S."/>
            <person name="Maleszka R."/>
            <person name="Wimmer E.A."/>
            <person name="Beeman R.W."/>
            <person name="Lorenzen M."/>
            <person name="Tomoyasu Y."/>
            <person name="Miller S.C."/>
            <person name="Grossmann D."/>
            <person name="Bucher G."/>
        </authorList>
    </citation>
    <scope>NUCLEOTIDE SEQUENCE [LARGE SCALE GENOMIC DNA]</scope>
    <source>
        <strain evidence="10 11">Georgia GA2</strain>
    </source>
</reference>
<keyword evidence="6 9" id="KW-0995">Kinetochore</keyword>
<dbReference type="Gene3D" id="1.20.58.730">
    <property type="match status" value="1"/>
</dbReference>
<protein>
    <recommendedName>
        <fullName evidence="9">Protein zwilch</fullName>
    </recommendedName>
</protein>
<dbReference type="GO" id="GO:0034501">
    <property type="term" value="P:protein localization to kinetochore"/>
    <property type="evidence" value="ECO:0000318"/>
    <property type="project" value="GO_Central"/>
</dbReference>
<keyword evidence="3 9" id="KW-0158">Chromosome</keyword>
<dbReference type="GO" id="GO:0051301">
    <property type="term" value="P:cell division"/>
    <property type="evidence" value="ECO:0007669"/>
    <property type="project" value="UniProtKB-UniRule"/>
</dbReference>
<evidence type="ECO:0000256" key="1">
    <source>
        <dbReference type="ARBA" id="ARBA00004629"/>
    </source>
</evidence>
<dbReference type="FunCoup" id="D6WK51">
    <property type="interactions" value="41"/>
</dbReference>
<comment type="subcellular location">
    <subcellularLocation>
        <location evidence="1 9">Chromosome</location>
        <location evidence="1 9">Centromere</location>
        <location evidence="1 9">Kinetochore</location>
    </subcellularLocation>
</comment>
<organism evidence="10 11">
    <name type="scientific">Tribolium castaneum</name>
    <name type="common">Red flour beetle</name>
    <dbReference type="NCBI Taxonomy" id="7070"/>
    <lineage>
        <taxon>Eukaryota</taxon>
        <taxon>Metazoa</taxon>
        <taxon>Ecdysozoa</taxon>
        <taxon>Arthropoda</taxon>
        <taxon>Hexapoda</taxon>
        <taxon>Insecta</taxon>
        <taxon>Pterygota</taxon>
        <taxon>Neoptera</taxon>
        <taxon>Endopterygota</taxon>
        <taxon>Coleoptera</taxon>
        <taxon>Polyphaga</taxon>
        <taxon>Cucujiformia</taxon>
        <taxon>Tenebrionidae</taxon>
        <taxon>Tenebrionidae incertae sedis</taxon>
        <taxon>Tribolium</taxon>
    </lineage>
</organism>
<evidence type="ECO:0000313" key="10">
    <source>
        <dbReference type="EMBL" id="EFA04506.2"/>
    </source>
</evidence>
<keyword evidence="4 9" id="KW-0132">Cell division</keyword>
<dbReference type="STRING" id="7070.D6WK51"/>
<keyword evidence="7 9" id="KW-0131">Cell cycle</keyword>
<evidence type="ECO:0000256" key="2">
    <source>
        <dbReference type="ARBA" id="ARBA00009062"/>
    </source>
</evidence>
<dbReference type="OrthoDB" id="6754505at2759"/>
<evidence type="ECO:0000256" key="6">
    <source>
        <dbReference type="ARBA" id="ARBA00022838"/>
    </source>
</evidence>
<evidence type="ECO:0000256" key="9">
    <source>
        <dbReference type="RuleBase" id="RU369076"/>
    </source>
</evidence>
<dbReference type="PANTHER" id="PTHR15995">
    <property type="entry name" value="PROTEIN ZWILCH HOMOLOG"/>
    <property type="match status" value="1"/>
</dbReference>
<evidence type="ECO:0000256" key="7">
    <source>
        <dbReference type="ARBA" id="ARBA00023306"/>
    </source>
</evidence>
<dbReference type="GO" id="GO:1990423">
    <property type="term" value="C:RZZ complex"/>
    <property type="evidence" value="ECO:0000318"/>
    <property type="project" value="GO_Central"/>
</dbReference>
<dbReference type="HOGENOM" id="CLU_494630_0_0_1"/>
<comment type="function">
    <text evidence="9">Essential component of the mitotic checkpoint, which prevents cells from prematurely exiting mitosis. Required for the assembly of the dynein-dynactin and MAD1-MAD2 complexes onto kinetochores. Its function related to the spindle assembly machinery is proposed to depend on its association in the mitotic RZZ complex.</text>
</comment>
<keyword evidence="5 9" id="KW-0498">Mitosis</keyword>
<dbReference type="EMBL" id="KQ971343">
    <property type="protein sequence ID" value="EFA04506.2"/>
    <property type="molecule type" value="Genomic_DNA"/>
</dbReference>
<dbReference type="Proteomes" id="UP000007266">
    <property type="component" value="Linkage group 5"/>
</dbReference>
<dbReference type="Pfam" id="PF09817">
    <property type="entry name" value="Zwilch"/>
    <property type="match status" value="1"/>
</dbReference>